<dbReference type="GO" id="GO:0004803">
    <property type="term" value="F:transposase activity"/>
    <property type="evidence" value="ECO:0007669"/>
    <property type="project" value="InterPro"/>
</dbReference>
<evidence type="ECO:0000313" key="2">
    <source>
        <dbReference type="Proteomes" id="UP000287247"/>
    </source>
</evidence>
<evidence type="ECO:0000313" key="1">
    <source>
        <dbReference type="EMBL" id="GBF82379.1"/>
    </source>
</evidence>
<organism evidence="1 2">
    <name type="scientific">Aphanothece sacrum FPU1</name>
    <dbReference type="NCBI Taxonomy" id="1920663"/>
    <lineage>
        <taxon>Bacteria</taxon>
        <taxon>Bacillati</taxon>
        <taxon>Cyanobacteriota</taxon>
        <taxon>Cyanophyceae</taxon>
        <taxon>Oscillatoriophycideae</taxon>
        <taxon>Chroococcales</taxon>
        <taxon>Aphanothecaceae</taxon>
        <taxon>Aphanothece</taxon>
    </lineage>
</organism>
<dbReference type="GO" id="GO:0003677">
    <property type="term" value="F:DNA binding"/>
    <property type="evidence" value="ECO:0007669"/>
    <property type="project" value="InterPro"/>
</dbReference>
<dbReference type="InterPro" id="IPR036515">
    <property type="entry name" value="Transposase_17_sf"/>
</dbReference>
<dbReference type="EMBL" id="BDQK01000016">
    <property type="protein sequence ID" value="GBF82379.1"/>
    <property type="molecule type" value="Genomic_DNA"/>
</dbReference>
<dbReference type="RefSeq" id="WP_227873424.1">
    <property type="nucleotide sequence ID" value="NZ_BDQK01000016.1"/>
</dbReference>
<accession>A0A401IMA3</accession>
<protein>
    <submittedName>
        <fullName evidence="1">Transposase</fullName>
    </submittedName>
</protein>
<reference evidence="2" key="1">
    <citation type="submission" date="2017-05" db="EMBL/GenBank/DDBJ databases">
        <title>Physiological properties and genetic analysis related to exopolysaccharide production of fresh-water unicellular cyanobacterium Aphanothece sacrum, Suizenji Nori, that has been cultured as a food source in Japan.</title>
        <authorList>
            <person name="Kanesaki Y."/>
            <person name="Yoshikawa S."/>
            <person name="Ohki K."/>
        </authorList>
    </citation>
    <scope>NUCLEOTIDE SEQUENCE [LARGE SCALE GENOMIC DNA]</scope>
    <source>
        <strain evidence="2">FPU1</strain>
    </source>
</reference>
<name>A0A401IMA3_APHSA</name>
<dbReference type="SUPFAM" id="SSF143422">
    <property type="entry name" value="Transposase IS200-like"/>
    <property type="match status" value="1"/>
</dbReference>
<dbReference type="AlphaFoldDB" id="A0A401IMA3"/>
<comment type="caution">
    <text evidence="1">The sequence shown here is derived from an EMBL/GenBank/DDBJ whole genome shotgun (WGS) entry which is preliminary data.</text>
</comment>
<dbReference type="GO" id="GO:0006313">
    <property type="term" value="P:DNA transposition"/>
    <property type="evidence" value="ECO:0007669"/>
    <property type="project" value="InterPro"/>
</dbReference>
<proteinExistence type="predicted"/>
<sequence>MSNYRRLSVSGGTYFITQVTYHRQKWLCSEIGRKFLREAIEKVLAWGHETLKALPDDEKSKTW</sequence>
<gene>
    <name evidence="1" type="ORF">AsFPU1_3807</name>
</gene>
<dbReference type="Proteomes" id="UP000287247">
    <property type="component" value="Unassembled WGS sequence"/>
</dbReference>
<keyword evidence="2" id="KW-1185">Reference proteome</keyword>